<reference evidence="8 9" key="1">
    <citation type="journal article" date="2021" name="Comput. Struct. Biotechnol. J.">
        <title>De novo genome assembly of the potent medicinal plant Rehmannia glutinosa using nanopore technology.</title>
        <authorList>
            <person name="Ma L."/>
            <person name="Dong C."/>
            <person name="Song C."/>
            <person name="Wang X."/>
            <person name="Zheng X."/>
            <person name="Niu Y."/>
            <person name="Chen S."/>
            <person name="Feng W."/>
        </authorList>
    </citation>
    <scope>NUCLEOTIDE SEQUENCE [LARGE SCALE GENOMIC DNA]</scope>
    <source>
        <strain evidence="8">DH-2019</strain>
    </source>
</reference>
<dbReference type="PRINTS" id="PR00138">
    <property type="entry name" value="MATRIXIN"/>
</dbReference>
<dbReference type="PANTHER" id="PTHR10201:SF323">
    <property type="entry name" value="MATRIX METALLOPROTEINASE-21"/>
    <property type="match status" value="1"/>
</dbReference>
<dbReference type="InterPro" id="IPR002477">
    <property type="entry name" value="Peptidoglycan-bd-like"/>
</dbReference>
<evidence type="ECO:0000259" key="7">
    <source>
        <dbReference type="SMART" id="SM00235"/>
    </source>
</evidence>
<dbReference type="Gene3D" id="3.40.390.10">
    <property type="entry name" value="Collagenase (Catalytic Domain)"/>
    <property type="match status" value="1"/>
</dbReference>
<dbReference type="Proteomes" id="UP001318860">
    <property type="component" value="Unassembled WGS sequence"/>
</dbReference>
<dbReference type="PANTHER" id="PTHR10201">
    <property type="entry name" value="MATRIX METALLOPROTEINASE"/>
    <property type="match status" value="1"/>
</dbReference>
<dbReference type="SUPFAM" id="SSF55486">
    <property type="entry name" value="Metalloproteases ('zincins'), catalytic domain"/>
    <property type="match status" value="1"/>
</dbReference>
<feature type="domain" description="Peptidase metallopeptidase" evidence="7">
    <location>
        <begin position="81"/>
        <end position="236"/>
    </location>
</feature>
<evidence type="ECO:0000256" key="4">
    <source>
        <dbReference type="ARBA" id="ARBA00022801"/>
    </source>
</evidence>
<dbReference type="CDD" id="cd04278">
    <property type="entry name" value="ZnMc_MMP"/>
    <property type="match status" value="1"/>
</dbReference>
<evidence type="ECO:0000256" key="3">
    <source>
        <dbReference type="ARBA" id="ARBA00022723"/>
    </source>
</evidence>
<dbReference type="InterPro" id="IPR033739">
    <property type="entry name" value="M10A_MMP"/>
</dbReference>
<dbReference type="SUPFAM" id="SSF47090">
    <property type="entry name" value="PGBD-like"/>
    <property type="match status" value="1"/>
</dbReference>
<evidence type="ECO:0000256" key="2">
    <source>
        <dbReference type="ARBA" id="ARBA00022670"/>
    </source>
</evidence>
<evidence type="ECO:0000256" key="5">
    <source>
        <dbReference type="ARBA" id="ARBA00022833"/>
    </source>
</evidence>
<dbReference type="InterPro" id="IPR006026">
    <property type="entry name" value="Peptidase_Metallo"/>
</dbReference>
<gene>
    <name evidence="8" type="ORF">DH2020_000970</name>
</gene>
<keyword evidence="2" id="KW-0645">Protease</keyword>
<dbReference type="InterPro" id="IPR021190">
    <property type="entry name" value="Pept_M10A"/>
</dbReference>
<keyword evidence="6" id="KW-0482">Metalloprotease</keyword>
<keyword evidence="3" id="KW-0479">Metal-binding</keyword>
<evidence type="ECO:0000313" key="9">
    <source>
        <dbReference type="Proteomes" id="UP001318860"/>
    </source>
</evidence>
<comment type="caution">
    <text evidence="8">The sequence shown here is derived from an EMBL/GenBank/DDBJ whole genome shotgun (WGS) entry which is preliminary data.</text>
</comment>
<evidence type="ECO:0000313" key="8">
    <source>
        <dbReference type="EMBL" id="KAK6164106.1"/>
    </source>
</evidence>
<evidence type="ECO:0000256" key="1">
    <source>
        <dbReference type="ARBA" id="ARBA00009614"/>
    </source>
</evidence>
<keyword evidence="9" id="KW-1185">Reference proteome</keyword>
<dbReference type="InterPro" id="IPR024079">
    <property type="entry name" value="MetalloPept_cat_dom_sf"/>
</dbReference>
<proteinExistence type="inferred from homology"/>
<comment type="similarity">
    <text evidence="1">Belongs to the peptidase M10A family. Matrix metalloproteinases (MMPs) subfamily.</text>
</comment>
<keyword evidence="4" id="KW-0378">Hydrolase</keyword>
<dbReference type="Pfam" id="PF00413">
    <property type="entry name" value="Peptidase_M10"/>
    <property type="match status" value="1"/>
</dbReference>
<sequence length="237" mass="27094">MNYTNPTDSNYRNDDVFDNTLEEAIKKYQKFYKLKVTGILDPQTVTLMLQPRCGVADLFLTNNSNIKNAASFLYNYKYAFSGYSWPPNKRNLTISFPTGTRKDAYAPVEFALTRWGNVSPFKFTYIDNFDLSEVKISFERRDHGDGYPFDGPYGILAHSFFPSDGRLHFDGDENWTTYDEKGNFDLQTVALHELGHILGLAHSQDPKALMFAYIGRGETKDITPDDIQGIKSLYPNN</sequence>
<dbReference type="Pfam" id="PF01471">
    <property type="entry name" value="PG_binding_1"/>
    <property type="match status" value="1"/>
</dbReference>
<organism evidence="8 9">
    <name type="scientific">Rehmannia glutinosa</name>
    <name type="common">Chinese foxglove</name>
    <dbReference type="NCBI Taxonomy" id="99300"/>
    <lineage>
        <taxon>Eukaryota</taxon>
        <taxon>Viridiplantae</taxon>
        <taxon>Streptophyta</taxon>
        <taxon>Embryophyta</taxon>
        <taxon>Tracheophyta</taxon>
        <taxon>Spermatophyta</taxon>
        <taxon>Magnoliopsida</taxon>
        <taxon>eudicotyledons</taxon>
        <taxon>Gunneridae</taxon>
        <taxon>Pentapetalae</taxon>
        <taxon>asterids</taxon>
        <taxon>lamiids</taxon>
        <taxon>Lamiales</taxon>
        <taxon>Orobanchaceae</taxon>
        <taxon>Rehmannieae</taxon>
        <taxon>Rehmannia</taxon>
    </lineage>
</organism>
<dbReference type="InterPro" id="IPR036365">
    <property type="entry name" value="PGBD-like_sf"/>
</dbReference>
<accession>A0ABR0XXZ8</accession>
<keyword evidence="5" id="KW-0862">Zinc</keyword>
<dbReference type="EMBL" id="JABTTQ020000001">
    <property type="protein sequence ID" value="KAK6164106.1"/>
    <property type="molecule type" value="Genomic_DNA"/>
</dbReference>
<evidence type="ECO:0000256" key="6">
    <source>
        <dbReference type="ARBA" id="ARBA00023049"/>
    </source>
</evidence>
<name>A0ABR0XXZ8_REHGL</name>
<protein>
    <recommendedName>
        <fullName evidence="7">Peptidase metallopeptidase domain-containing protein</fullName>
    </recommendedName>
</protein>
<dbReference type="InterPro" id="IPR001818">
    <property type="entry name" value="Pept_M10_metallopeptidase"/>
</dbReference>
<dbReference type="SMART" id="SM00235">
    <property type="entry name" value="ZnMc"/>
    <property type="match status" value="1"/>
</dbReference>